<sequence length="193" mass="20917">MTALHLPDADPAYLRPWTDSETDVEAILAAFDSEDMAGQAGEPVGTIEAALRWVSPWLDPLATPGVAFAIDMGGLAVGNVMATAIDKRHETAWVSYWVSPHARGRGLASAATAGLAEHCFHELGLYRLELAHRVNNPGSGRVAVKAGFVAEGTERGKLKYLDEYGRPVRFDVRTFARLRDDPSPRLVPLRVGN</sequence>
<dbReference type="SUPFAM" id="SSF55729">
    <property type="entry name" value="Acyl-CoA N-acyltransferases (Nat)"/>
    <property type="match status" value="1"/>
</dbReference>
<dbReference type="Proteomes" id="UP001296993">
    <property type="component" value="Unassembled WGS sequence"/>
</dbReference>
<dbReference type="RefSeq" id="WP_209998902.1">
    <property type="nucleotide sequence ID" value="NZ_BAAAJY010000005.1"/>
</dbReference>
<dbReference type="Gene3D" id="3.40.630.30">
    <property type="match status" value="1"/>
</dbReference>
<dbReference type="InterPro" id="IPR016181">
    <property type="entry name" value="Acyl_CoA_acyltransferase"/>
</dbReference>
<dbReference type="PANTHER" id="PTHR43441:SF10">
    <property type="entry name" value="ACETYLTRANSFERASE"/>
    <property type="match status" value="1"/>
</dbReference>
<name>A0ABS4XF11_9MICC</name>
<keyword evidence="3" id="KW-1185">Reference proteome</keyword>
<organism evidence="2 3">
    <name type="scientific">Paeniglutamicibacter kerguelensis</name>
    <dbReference type="NCBI Taxonomy" id="254788"/>
    <lineage>
        <taxon>Bacteria</taxon>
        <taxon>Bacillati</taxon>
        <taxon>Actinomycetota</taxon>
        <taxon>Actinomycetes</taxon>
        <taxon>Micrococcales</taxon>
        <taxon>Micrococcaceae</taxon>
        <taxon>Paeniglutamicibacter</taxon>
    </lineage>
</organism>
<evidence type="ECO:0000313" key="3">
    <source>
        <dbReference type="Proteomes" id="UP001296993"/>
    </source>
</evidence>
<comment type="caution">
    <text evidence="2">The sequence shown here is derived from an EMBL/GenBank/DDBJ whole genome shotgun (WGS) entry which is preliminary data.</text>
</comment>
<protein>
    <submittedName>
        <fullName evidence="2">RimJ/RimL family protein N-acetyltransferase</fullName>
    </submittedName>
</protein>
<proteinExistence type="predicted"/>
<dbReference type="CDD" id="cd04301">
    <property type="entry name" value="NAT_SF"/>
    <property type="match status" value="1"/>
</dbReference>
<evidence type="ECO:0000313" key="2">
    <source>
        <dbReference type="EMBL" id="MBP2387062.1"/>
    </source>
</evidence>
<accession>A0ABS4XF11</accession>
<dbReference type="InterPro" id="IPR000182">
    <property type="entry name" value="GNAT_dom"/>
</dbReference>
<gene>
    <name evidence="2" type="ORF">JOF47_002573</name>
</gene>
<feature type="domain" description="N-acetyltransferase" evidence="1">
    <location>
        <begin position="12"/>
        <end position="169"/>
    </location>
</feature>
<dbReference type="InterPro" id="IPR051908">
    <property type="entry name" value="Ribosomal_N-acetyltransferase"/>
</dbReference>
<dbReference type="PROSITE" id="PS51186">
    <property type="entry name" value="GNAT"/>
    <property type="match status" value="1"/>
</dbReference>
<reference evidence="2 3" key="1">
    <citation type="submission" date="2021-03" db="EMBL/GenBank/DDBJ databases">
        <title>Sequencing the genomes of 1000 actinobacteria strains.</title>
        <authorList>
            <person name="Klenk H.-P."/>
        </authorList>
    </citation>
    <scope>NUCLEOTIDE SEQUENCE [LARGE SCALE GENOMIC DNA]</scope>
    <source>
        <strain evidence="2 3">DSM 15797</strain>
    </source>
</reference>
<dbReference type="EMBL" id="JAGIOF010000001">
    <property type="protein sequence ID" value="MBP2387062.1"/>
    <property type="molecule type" value="Genomic_DNA"/>
</dbReference>
<dbReference type="PANTHER" id="PTHR43441">
    <property type="entry name" value="RIBOSOMAL-PROTEIN-SERINE ACETYLTRANSFERASE"/>
    <property type="match status" value="1"/>
</dbReference>
<dbReference type="Pfam" id="PF13302">
    <property type="entry name" value="Acetyltransf_3"/>
    <property type="match status" value="1"/>
</dbReference>
<evidence type="ECO:0000259" key="1">
    <source>
        <dbReference type="PROSITE" id="PS51186"/>
    </source>
</evidence>